<dbReference type="InterPro" id="IPR011010">
    <property type="entry name" value="DNA_brk_join_enz"/>
</dbReference>
<dbReference type="InterPro" id="IPR025166">
    <property type="entry name" value="Integrase_DNA_bind_dom"/>
</dbReference>
<feature type="domain" description="Phage integrase central" evidence="5">
    <location>
        <begin position="99"/>
        <end position="193"/>
    </location>
</feature>
<gene>
    <name evidence="6" type="ORF">HYS17_08065</name>
</gene>
<protein>
    <submittedName>
        <fullName evidence="6">Integrase arm-type DNA-binding domain-containing protein</fullName>
    </submittedName>
</protein>
<evidence type="ECO:0000256" key="1">
    <source>
        <dbReference type="ARBA" id="ARBA00008857"/>
    </source>
</evidence>
<dbReference type="Gene3D" id="3.30.160.390">
    <property type="entry name" value="Integrase, DNA-binding domain"/>
    <property type="match status" value="1"/>
</dbReference>
<evidence type="ECO:0000259" key="5">
    <source>
        <dbReference type="Pfam" id="PF22022"/>
    </source>
</evidence>
<dbReference type="EMBL" id="CP066681">
    <property type="protein sequence ID" value="QQG35486.1"/>
    <property type="molecule type" value="Genomic_DNA"/>
</dbReference>
<comment type="similarity">
    <text evidence="1">Belongs to the 'phage' integrase family.</text>
</comment>
<evidence type="ECO:0000256" key="3">
    <source>
        <dbReference type="ARBA" id="ARBA00023125"/>
    </source>
</evidence>
<evidence type="ECO:0000313" key="6">
    <source>
        <dbReference type="EMBL" id="QQG35486.1"/>
    </source>
</evidence>
<keyword evidence="2" id="KW-0229">DNA integration</keyword>
<dbReference type="Pfam" id="PF13356">
    <property type="entry name" value="Arm-DNA-bind_3"/>
    <property type="match status" value="1"/>
</dbReference>
<accession>A0A7T5R110</accession>
<dbReference type="Proteomes" id="UP000595362">
    <property type="component" value="Chromosome"/>
</dbReference>
<name>A0A7T5R110_9BACT</name>
<feature type="domain" description="Integrase DNA-binding" evidence="4">
    <location>
        <begin position="2"/>
        <end position="87"/>
    </location>
</feature>
<dbReference type="InterPro" id="IPR050808">
    <property type="entry name" value="Phage_Integrase"/>
</dbReference>
<reference evidence="6 7" key="1">
    <citation type="submission" date="2020-07" db="EMBL/GenBank/DDBJ databases">
        <title>Huge and variable diversity of episymbiotic CPR bacteria and DPANN archaea in groundwater ecosystems.</title>
        <authorList>
            <person name="He C.Y."/>
            <person name="Keren R."/>
            <person name="Whittaker M."/>
            <person name="Farag I.F."/>
            <person name="Doudna J."/>
            <person name="Cate J.H.D."/>
            <person name="Banfield J.F."/>
        </authorList>
    </citation>
    <scope>NUCLEOTIDE SEQUENCE [LARGE SCALE GENOMIC DNA]</scope>
    <source>
        <strain evidence="6">NC_groundwater_70_Ag_B-0.1um_54_66</strain>
    </source>
</reference>
<dbReference type="InterPro" id="IPR053876">
    <property type="entry name" value="Phage_int_M"/>
</dbReference>
<sequence length="243" mass="27969">MLTDKACRAAIPESKPKKIFDSQGLYLEVLPAGGKYWRLKYRYRGKEKRLALGVYPNISLAEARQRRDKAKRQLEEGIDPSFSKKEEKRLSKESGKNTFECIAREWHDNSIEGWDSRYAVTVMKRLESDVFPSIGHMPINSIRAPELLEIVRKIEKRKAYEIAHRAIQTCNQVFRYAVITGRTDRNPALDFRGVLKTTKTKHFAAIDSSDLPDFLAALEQNDARLYVARLTHRNPCSQCISHS</sequence>
<organism evidence="6 7">
    <name type="scientific">Micavibrio aeruginosavorus</name>
    <dbReference type="NCBI Taxonomy" id="349221"/>
    <lineage>
        <taxon>Bacteria</taxon>
        <taxon>Pseudomonadati</taxon>
        <taxon>Bdellovibrionota</taxon>
        <taxon>Bdellovibrionia</taxon>
        <taxon>Bdellovibrionales</taxon>
        <taxon>Pseudobdellovibrionaceae</taxon>
        <taxon>Micavibrio</taxon>
    </lineage>
</organism>
<dbReference type="PANTHER" id="PTHR30629">
    <property type="entry name" value="PROPHAGE INTEGRASE"/>
    <property type="match status" value="1"/>
</dbReference>
<dbReference type="Pfam" id="PF22022">
    <property type="entry name" value="Phage_int_M"/>
    <property type="match status" value="1"/>
</dbReference>
<dbReference type="InterPro" id="IPR010998">
    <property type="entry name" value="Integrase_recombinase_N"/>
</dbReference>
<evidence type="ECO:0000259" key="4">
    <source>
        <dbReference type="Pfam" id="PF13356"/>
    </source>
</evidence>
<dbReference type="AlphaFoldDB" id="A0A7T5R110"/>
<proteinExistence type="inferred from homology"/>
<dbReference type="GO" id="GO:0015074">
    <property type="term" value="P:DNA integration"/>
    <property type="evidence" value="ECO:0007669"/>
    <property type="project" value="UniProtKB-KW"/>
</dbReference>
<evidence type="ECO:0000256" key="2">
    <source>
        <dbReference type="ARBA" id="ARBA00022908"/>
    </source>
</evidence>
<keyword evidence="3 6" id="KW-0238">DNA-binding</keyword>
<dbReference type="InterPro" id="IPR038488">
    <property type="entry name" value="Integrase_DNA-bd_sf"/>
</dbReference>
<dbReference type="SUPFAM" id="SSF56349">
    <property type="entry name" value="DNA breaking-rejoining enzymes"/>
    <property type="match status" value="1"/>
</dbReference>
<dbReference type="Gene3D" id="1.10.150.130">
    <property type="match status" value="1"/>
</dbReference>
<dbReference type="PANTHER" id="PTHR30629:SF2">
    <property type="entry name" value="PROPHAGE INTEGRASE INTS-RELATED"/>
    <property type="match status" value="1"/>
</dbReference>
<dbReference type="GO" id="GO:0003677">
    <property type="term" value="F:DNA binding"/>
    <property type="evidence" value="ECO:0007669"/>
    <property type="project" value="UniProtKB-KW"/>
</dbReference>
<evidence type="ECO:0000313" key="7">
    <source>
        <dbReference type="Proteomes" id="UP000595362"/>
    </source>
</evidence>